<evidence type="ECO:0000313" key="1">
    <source>
        <dbReference type="EMBL" id="CDZ79356.1"/>
    </source>
</evidence>
<protein>
    <submittedName>
        <fullName evidence="1">Uncharacterized protein</fullName>
    </submittedName>
</protein>
<keyword evidence="2" id="KW-1185">Reference proteome</keyword>
<dbReference type="STRING" id="1034943.BN59_03674"/>
<dbReference type="AlphaFoldDB" id="A0A078L2D4"/>
<proteinExistence type="predicted"/>
<gene>
    <name evidence="1" type="ORF">BN59_03674</name>
</gene>
<dbReference type="EMBL" id="CCSB01000005">
    <property type="protein sequence ID" value="CDZ79356.1"/>
    <property type="molecule type" value="Genomic_DNA"/>
</dbReference>
<organism evidence="1 2">
    <name type="scientific">Legionella massiliensis</name>
    <dbReference type="NCBI Taxonomy" id="1034943"/>
    <lineage>
        <taxon>Bacteria</taxon>
        <taxon>Pseudomonadati</taxon>
        <taxon>Pseudomonadota</taxon>
        <taxon>Gammaproteobacteria</taxon>
        <taxon>Legionellales</taxon>
        <taxon>Legionellaceae</taxon>
        <taxon>Legionella</taxon>
    </lineage>
</organism>
<dbReference type="RefSeq" id="WP_044012631.1">
    <property type="nucleotide sequence ID" value="NZ_CCVW01000005.1"/>
</dbReference>
<dbReference type="OrthoDB" id="5653477at2"/>
<dbReference type="Proteomes" id="UP000044071">
    <property type="component" value="Unassembled WGS sequence"/>
</dbReference>
<sequence length="125" mass="14844">MKLHCFETKIIQTLDDPPTENESDLRLQISFYNVFPKDYDEWDSQPDGDIDVVKIMDMMTQQVKYWDELTFISQLDIRVKCLNYLRANHLLQYPNLVPFQSFPYRMPSFSVDKSNTAQVIPFPQN</sequence>
<accession>A0A078L2D4</accession>
<name>A0A078L2D4_9GAMM</name>
<evidence type="ECO:0000313" key="2">
    <source>
        <dbReference type="Proteomes" id="UP000044071"/>
    </source>
</evidence>
<reference evidence="1 2" key="1">
    <citation type="submission" date="2014-06" db="EMBL/GenBank/DDBJ databases">
        <authorList>
            <person name="Urmite Genomes Urmite Genomes"/>
        </authorList>
    </citation>
    <scope>NUCLEOTIDE SEQUENCE [LARGE SCALE GENOMIC DNA]</scope>
</reference>